<evidence type="ECO:0000256" key="1">
    <source>
        <dbReference type="SAM" id="MobiDB-lite"/>
    </source>
</evidence>
<gene>
    <name evidence="2" type="ORF">FHU38_002082</name>
</gene>
<dbReference type="RefSeq" id="WP_243852226.1">
    <property type="nucleotide sequence ID" value="NZ_JAAOYM010000001.1"/>
</dbReference>
<accession>A0A7X5ZQE1</accession>
<name>A0A7X5ZQE1_9PSEU</name>
<evidence type="ECO:0000313" key="3">
    <source>
        <dbReference type="Proteomes" id="UP000545493"/>
    </source>
</evidence>
<proteinExistence type="predicted"/>
<comment type="caution">
    <text evidence="2">The sequence shown here is derived from an EMBL/GenBank/DDBJ whole genome shotgun (WGS) entry which is preliminary data.</text>
</comment>
<sequence length="227" mass="24560">MIRRDRELLTRAAEVNRGLGAVVADLMTHQDDGQLPAEQLRALGRAVCWLGSDFLARAAELDGRVVEAVPRYLLDPRAGHTTLSRGQWEALAELFGRVCELGGETAHDIATEGRGILECSRPAEWPPPAGQTGHPRRAAPESADTRNTAAAENAAVENPAVETLDVGEAPGPAPDRELRSRAHRGIELLARLADSPCHDERAVRDTGRAVHALAEWLLAYPGMPEDR</sequence>
<dbReference type="EMBL" id="JAAOYM010000001">
    <property type="protein sequence ID" value="NIJ11738.1"/>
    <property type="molecule type" value="Genomic_DNA"/>
</dbReference>
<evidence type="ECO:0000313" key="2">
    <source>
        <dbReference type="EMBL" id="NIJ11738.1"/>
    </source>
</evidence>
<dbReference type="Proteomes" id="UP000545493">
    <property type="component" value="Unassembled WGS sequence"/>
</dbReference>
<organism evidence="2 3">
    <name type="scientific">Saccharomonospora amisosensis</name>
    <dbReference type="NCBI Taxonomy" id="1128677"/>
    <lineage>
        <taxon>Bacteria</taxon>
        <taxon>Bacillati</taxon>
        <taxon>Actinomycetota</taxon>
        <taxon>Actinomycetes</taxon>
        <taxon>Pseudonocardiales</taxon>
        <taxon>Pseudonocardiaceae</taxon>
        <taxon>Saccharomonospora</taxon>
    </lineage>
</organism>
<reference evidence="2 3" key="1">
    <citation type="submission" date="2020-03" db="EMBL/GenBank/DDBJ databases">
        <title>Sequencing the genomes of 1000 actinobacteria strains.</title>
        <authorList>
            <person name="Klenk H.-P."/>
        </authorList>
    </citation>
    <scope>NUCLEOTIDE SEQUENCE [LARGE SCALE GENOMIC DNA]</scope>
    <source>
        <strain evidence="2 3">DSM 45685</strain>
    </source>
</reference>
<dbReference type="AlphaFoldDB" id="A0A7X5ZQE1"/>
<keyword evidence="3" id="KW-1185">Reference proteome</keyword>
<feature type="region of interest" description="Disordered" evidence="1">
    <location>
        <begin position="122"/>
        <end position="147"/>
    </location>
</feature>
<protein>
    <submittedName>
        <fullName evidence="2">Uncharacterized protein</fullName>
    </submittedName>
</protein>